<accession>A0A8X6QPB9</accession>
<feature type="non-terminal residue" evidence="2">
    <location>
        <position position="1"/>
    </location>
</feature>
<comment type="caution">
    <text evidence="2">The sequence shown here is derived from an EMBL/GenBank/DDBJ whole genome shotgun (WGS) entry which is preliminary data.</text>
</comment>
<feature type="region of interest" description="Disordered" evidence="1">
    <location>
        <begin position="1"/>
        <end position="29"/>
    </location>
</feature>
<gene>
    <name evidence="2" type="ORF">NPIL_432801</name>
</gene>
<sequence length="65" mass="6951">AASQLKGHAPEGPPSAPSHEGSEWASRPTRMPKKPVFLVRYSGGFHRGSAVANVFHNPTRGSFPL</sequence>
<dbReference type="AlphaFoldDB" id="A0A8X6QPB9"/>
<protein>
    <submittedName>
        <fullName evidence="2">Uncharacterized protein</fullName>
    </submittedName>
</protein>
<reference evidence="2" key="1">
    <citation type="submission" date="2020-08" db="EMBL/GenBank/DDBJ databases">
        <title>Multicomponent nature underlies the extraordinary mechanical properties of spider dragline silk.</title>
        <authorList>
            <person name="Kono N."/>
            <person name="Nakamura H."/>
            <person name="Mori M."/>
            <person name="Yoshida Y."/>
            <person name="Ohtoshi R."/>
            <person name="Malay A.D."/>
            <person name="Moran D.A.P."/>
            <person name="Tomita M."/>
            <person name="Numata K."/>
            <person name="Arakawa K."/>
        </authorList>
    </citation>
    <scope>NUCLEOTIDE SEQUENCE</scope>
</reference>
<name>A0A8X6QPB9_NEPPI</name>
<dbReference type="Proteomes" id="UP000887013">
    <property type="component" value="Unassembled WGS sequence"/>
</dbReference>
<proteinExistence type="predicted"/>
<evidence type="ECO:0000313" key="2">
    <source>
        <dbReference type="EMBL" id="GFU35495.1"/>
    </source>
</evidence>
<dbReference type="EMBL" id="BMAW01083755">
    <property type="protein sequence ID" value="GFU35495.1"/>
    <property type="molecule type" value="Genomic_DNA"/>
</dbReference>
<organism evidence="2 3">
    <name type="scientific">Nephila pilipes</name>
    <name type="common">Giant wood spider</name>
    <name type="synonym">Nephila maculata</name>
    <dbReference type="NCBI Taxonomy" id="299642"/>
    <lineage>
        <taxon>Eukaryota</taxon>
        <taxon>Metazoa</taxon>
        <taxon>Ecdysozoa</taxon>
        <taxon>Arthropoda</taxon>
        <taxon>Chelicerata</taxon>
        <taxon>Arachnida</taxon>
        <taxon>Araneae</taxon>
        <taxon>Araneomorphae</taxon>
        <taxon>Entelegynae</taxon>
        <taxon>Araneoidea</taxon>
        <taxon>Nephilidae</taxon>
        <taxon>Nephila</taxon>
    </lineage>
</organism>
<keyword evidence="3" id="KW-1185">Reference proteome</keyword>
<evidence type="ECO:0000256" key="1">
    <source>
        <dbReference type="SAM" id="MobiDB-lite"/>
    </source>
</evidence>
<evidence type="ECO:0000313" key="3">
    <source>
        <dbReference type="Proteomes" id="UP000887013"/>
    </source>
</evidence>